<feature type="compositionally biased region" description="Low complexity" evidence="1">
    <location>
        <begin position="188"/>
        <end position="208"/>
    </location>
</feature>
<protein>
    <submittedName>
        <fullName evidence="2">Uncharacterized protein</fullName>
    </submittedName>
</protein>
<feature type="compositionally biased region" description="Basic and acidic residues" evidence="1">
    <location>
        <begin position="212"/>
        <end position="223"/>
    </location>
</feature>
<feature type="compositionally biased region" description="Basic residues" evidence="1">
    <location>
        <begin position="256"/>
        <end position="282"/>
    </location>
</feature>
<organism evidence="2">
    <name type="scientific">Lichtheimia ramosa</name>
    <dbReference type="NCBI Taxonomy" id="688394"/>
    <lineage>
        <taxon>Eukaryota</taxon>
        <taxon>Fungi</taxon>
        <taxon>Fungi incertae sedis</taxon>
        <taxon>Mucoromycota</taxon>
        <taxon>Mucoromycotina</taxon>
        <taxon>Mucoromycetes</taxon>
        <taxon>Mucorales</taxon>
        <taxon>Lichtheimiaceae</taxon>
        <taxon>Lichtheimia</taxon>
    </lineage>
</organism>
<dbReference type="EMBL" id="LK023386">
    <property type="protein sequence ID" value="CDS14122.1"/>
    <property type="molecule type" value="Genomic_DNA"/>
</dbReference>
<feature type="region of interest" description="Disordered" evidence="1">
    <location>
        <begin position="243"/>
        <end position="351"/>
    </location>
</feature>
<feature type="compositionally biased region" description="Basic and acidic residues" evidence="1">
    <location>
        <begin position="173"/>
        <end position="183"/>
    </location>
</feature>
<reference evidence="2" key="1">
    <citation type="journal article" date="2014" name="Genome Announc.">
        <title>De novo whole-genome sequence and genome annotation of Lichtheimia ramosa.</title>
        <authorList>
            <person name="Linde J."/>
            <person name="Schwartze V."/>
            <person name="Binder U."/>
            <person name="Lass-Florl C."/>
            <person name="Voigt K."/>
            <person name="Horn F."/>
        </authorList>
    </citation>
    <scope>NUCLEOTIDE SEQUENCE</scope>
    <source>
        <strain evidence="2">JMRC FSU:6197</strain>
    </source>
</reference>
<feature type="compositionally biased region" description="Basic residues" evidence="1">
    <location>
        <begin position="300"/>
        <end position="314"/>
    </location>
</feature>
<feature type="compositionally biased region" description="Acidic residues" evidence="1">
    <location>
        <begin position="286"/>
        <end position="296"/>
    </location>
</feature>
<feature type="region of interest" description="Disordered" evidence="1">
    <location>
        <begin position="95"/>
        <end position="223"/>
    </location>
</feature>
<gene>
    <name evidence="2" type="ORF">LRAMOSA06292</name>
</gene>
<dbReference type="PANTHER" id="PTHR40132">
    <property type="entry name" value="PRE-MRNA-SPLICING FACTOR 38B"/>
    <property type="match status" value="1"/>
</dbReference>
<proteinExistence type="predicted"/>
<dbReference type="PANTHER" id="PTHR40132:SF1">
    <property type="entry name" value="PRE-MRNA-SPLICING FACTOR 38B"/>
    <property type="match status" value="1"/>
</dbReference>
<dbReference type="AlphaFoldDB" id="A0A077X4V4"/>
<accession>A0A077X4V4</accession>
<feature type="compositionally biased region" description="Basic and acidic residues" evidence="1">
    <location>
        <begin position="335"/>
        <end position="351"/>
    </location>
</feature>
<sequence length="351" mass="40627">MSFNNSNSSNNSKPSAVSSVVNDLIRAAVGGDARNVGDEDLDKYVADMILKEAEAKSKKYQSVGVSAYMPDQPNNLPKPNKRFLLNMVRATDSHNQALREQQERAKEKERRERLQQRNSDDNRQYRHDSRRQRPRSPYDDGYQRRHSVSPNRSQHHRSRRSISPERHSHKRHDSSSIHDKSRQDQSNTKSKVTASSSKPSTPAAVVVRGRGRRTEGIKSSMDKYFAEDYNPFMDIEPDLNQMVYTEYPDDDSTSKSAKKKKKDKKKKSSSSKKKKSSKKRRRDTTDESDDSNSDMDDDRRRKKRHHRHHHKKKKSKDEDSSSNSDSDSGEDVWVEEPKPVRAWDVGKEHLH</sequence>
<dbReference type="OrthoDB" id="2431475at2759"/>
<name>A0A077X4V4_9FUNG</name>
<feature type="compositionally biased region" description="Basic and acidic residues" evidence="1">
    <location>
        <begin position="100"/>
        <end position="127"/>
    </location>
</feature>
<evidence type="ECO:0000313" key="2">
    <source>
        <dbReference type="EMBL" id="CDS14122.1"/>
    </source>
</evidence>
<evidence type="ECO:0000256" key="1">
    <source>
        <dbReference type="SAM" id="MobiDB-lite"/>
    </source>
</evidence>